<name>A0A9P5MTR9_9AGAM</name>
<feature type="compositionally biased region" description="Low complexity" evidence="1">
    <location>
        <begin position="24"/>
        <end position="39"/>
    </location>
</feature>
<evidence type="ECO:0000313" key="4">
    <source>
        <dbReference type="Proteomes" id="UP000759537"/>
    </source>
</evidence>
<accession>A0A9P5MTR9</accession>
<dbReference type="Proteomes" id="UP000759537">
    <property type="component" value="Unassembled WGS sequence"/>
</dbReference>
<dbReference type="InterPro" id="IPR025451">
    <property type="entry name" value="DUF4211"/>
</dbReference>
<feature type="region of interest" description="Disordered" evidence="1">
    <location>
        <begin position="1"/>
        <end position="168"/>
    </location>
</feature>
<dbReference type="OrthoDB" id="21499at2759"/>
<protein>
    <recommendedName>
        <fullName evidence="2">DUF4211 domain-containing protein</fullName>
    </recommendedName>
</protein>
<dbReference type="PANTHER" id="PTHR14689">
    <property type="entry name" value="PHORBOL-ESTER_DAG-TYPE DOMAIN-CONTAINING PROTEIN"/>
    <property type="match status" value="1"/>
</dbReference>
<reference evidence="3" key="1">
    <citation type="submission" date="2019-10" db="EMBL/GenBank/DDBJ databases">
        <authorList>
            <consortium name="DOE Joint Genome Institute"/>
            <person name="Kuo A."/>
            <person name="Miyauchi S."/>
            <person name="Kiss E."/>
            <person name="Drula E."/>
            <person name="Kohler A."/>
            <person name="Sanchez-Garcia M."/>
            <person name="Andreopoulos B."/>
            <person name="Barry K.W."/>
            <person name="Bonito G."/>
            <person name="Buee M."/>
            <person name="Carver A."/>
            <person name="Chen C."/>
            <person name="Cichocki N."/>
            <person name="Clum A."/>
            <person name="Culley D."/>
            <person name="Crous P.W."/>
            <person name="Fauchery L."/>
            <person name="Girlanda M."/>
            <person name="Hayes R."/>
            <person name="Keri Z."/>
            <person name="LaButti K."/>
            <person name="Lipzen A."/>
            <person name="Lombard V."/>
            <person name="Magnuson J."/>
            <person name="Maillard F."/>
            <person name="Morin E."/>
            <person name="Murat C."/>
            <person name="Nolan M."/>
            <person name="Ohm R."/>
            <person name="Pangilinan J."/>
            <person name="Pereira M."/>
            <person name="Perotto S."/>
            <person name="Peter M."/>
            <person name="Riley R."/>
            <person name="Sitrit Y."/>
            <person name="Stielow B."/>
            <person name="Szollosi G."/>
            <person name="Zifcakova L."/>
            <person name="Stursova M."/>
            <person name="Spatafora J.W."/>
            <person name="Tedersoo L."/>
            <person name="Vaario L.-M."/>
            <person name="Yamada A."/>
            <person name="Yan M."/>
            <person name="Wang P."/>
            <person name="Xu J."/>
            <person name="Bruns T."/>
            <person name="Baldrian P."/>
            <person name="Vilgalys R."/>
            <person name="Henrissat B."/>
            <person name="Grigoriev I.V."/>
            <person name="Hibbett D."/>
            <person name="Nagy L.G."/>
            <person name="Martin F.M."/>
        </authorList>
    </citation>
    <scope>NUCLEOTIDE SEQUENCE</scope>
    <source>
        <strain evidence="3">Prilba</strain>
    </source>
</reference>
<dbReference type="EMBL" id="WHVB01000011">
    <property type="protein sequence ID" value="KAF8478566.1"/>
    <property type="molecule type" value="Genomic_DNA"/>
</dbReference>
<dbReference type="Pfam" id="PF13926">
    <property type="entry name" value="DUF4211"/>
    <property type="match status" value="1"/>
</dbReference>
<reference evidence="3" key="2">
    <citation type="journal article" date="2020" name="Nat. Commun.">
        <title>Large-scale genome sequencing of mycorrhizal fungi provides insights into the early evolution of symbiotic traits.</title>
        <authorList>
            <person name="Miyauchi S."/>
            <person name="Kiss E."/>
            <person name="Kuo A."/>
            <person name="Drula E."/>
            <person name="Kohler A."/>
            <person name="Sanchez-Garcia M."/>
            <person name="Morin E."/>
            <person name="Andreopoulos B."/>
            <person name="Barry K.W."/>
            <person name="Bonito G."/>
            <person name="Buee M."/>
            <person name="Carver A."/>
            <person name="Chen C."/>
            <person name="Cichocki N."/>
            <person name="Clum A."/>
            <person name="Culley D."/>
            <person name="Crous P.W."/>
            <person name="Fauchery L."/>
            <person name="Girlanda M."/>
            <person name="Hayes R.D."/>
            <person name="Keri Z."/>
            <person name="LaButti K."/>
            <person name="Lipzen A."/>
            <person name="Lombard V."/>
            <person name="Magnuson J."/>
            <person name="Maillard F."/>
            <person name="Murat C."/>
            <person name="Nolan M."/>
            <person name="Ohm R.A."/>
            <person name="Pangilinan J."/>
            <person name="Pereira M.F."/>
            <person name="Perotto S."/>
            <person name="Peter M."/>
            <person name="Pfister S."/>
            <person name="Riley R."/>
            <person name="Sitrit Y."/>
            <person name="Stielow J.B."/>
            <person name="Szollosi G."/>
            <person name="Zifcakova L."/>
            <person name="Stursova M."/>
            <person name="Spatafora J.W."/>
            <person name="Tedersoo L."/>
            <person name="Vaario L.M."/>
            <person name="Yamada A."/>
            <person name="Yan M."/>
            <person name="Wang P."/>
            <person name="Xu J."/>
            <person name="Bruns T."/>
            <person name="Baldrian P."/>
            <person name="Vilgalys R."/>
            <person name="Dunand C."/>
            <person name="Henrissat B."/>
            <person name="Grigoriev I.V."/>
            <person name="Hibbett D."/>
            <person name="Nagy L.G."/>
            <person name="Martin F.M."/>
        </authorList>
    </citation>
    <scope>NUCLEOTIDE SEQUENCE</scope>
    <source>
        <strain evidence="3">Prilba</strain>
    </source>
</reference>
<comment type="caution">
    <text evidence="3">The sequence shown here is derived from an EMBL/GenBank/DDBJ whole genome shotgun (WGS) entry which is preliminary data.</text>
</comment>
<evidence type="ECO:0000313" key="3">
    <source>
        <dbReference type="EMBL" id="KAF8478566.1"/>
    </source>
</evidence>
<dbReference type="PANTHER" id="PTHR14689:SF0">
    <property type="entry name" value="COILED-COIL DOMAIN-CONTAINING PROTEIN 82"/>
    <property type="match status" value="1"/>
</dbReference>
<feature type="compositionally biased region" description="Basic and acidic residues" evidence="1">
    <location>
        <begin position="95"/>
        <end position="105"/>
    </location>
</feature>
<organism evidence="3 4">
    <name type="scientific">Russula ochroleuca</name>
    <dbReference type="NCBI Taxonomy" id="152965"/>
    <lineage>
        <taxon>Eukaryota</taxon>
        <taxon>Fungi</taxon>
        <taxon>Dikarya</taxon>
        <taxon>Basidiomycota</taxon>
        <taxon>Agaricomycotina</taxon>
        <taxon>Agaricomycetes</taxon>
        <taxon>Russulales</taxon>
        <taxon>Russulaceae</taxon>
        <taxon>Russula</taxon>
    </lineage>
</organism>
<feature type="compositionally biased region" description="Acidic residues" evidence="1">
    <location>
        <begin position="230"/>
        <end position="253"/>
    </location>
</feature>
<sequence>MPRRKASSGQLKQQSLTGFLNPYSSKTSSPRKSTTRTKSGPARLASRVPLQLSEPSDQNGSDSDVDAIHFEPRKVTVISDDDDIQPSSPVRKHRTAAEVEPHTNHETTTFSDPDDSVDTNRRATSSVKIKRHVSRSPSTDSMERGSPTKRRRLARGVRPSSSEEPDNLLDEVDEADIIHSRFRNRQKRTAFQMKLDNLKKKKLGVKLSESSDEDTEDDDDVQIAPFQDAQQDDSDGDDHEGDDNDNDMDDFVVQDDGSVVPDLPVAFSRHSHQDTRHDFKVVCQLFVHLAMMPMDERRTYMEETLKNEHYFSVPFQVIRRKISGTRDSIASSVWRRNFKVALERYPGLTLAKLGFADPHCDACHLGGRQSTVAGWLKGIPYDNLSFEPIIDDSDSEDLEDENPHKTNFTLGRFCAARTQIFHKLSHWNYHLYRTLSEEVDLAQQPRKKRPYNLLSYSKGLPPPKDTSDPDEVMEWLDKRGTVSAEWQKLRELLERASNLDTYAGKKEEEINLDM</sequence>
<dbReference type="AlphaFoldDB" id="A0A9P5MTR9"/>
<dbReference type="GO" id="GO:0005634">
    <property type="term" value="C:nucleus"/>
    <property type="evidence" value="ECO:0007669"/>
    <property type="project" value="TreeGrafter"/>
</dbReference>
<feature type="region of interest" description="Disordered" evidence="1">
    <location>
        <begin position="226"/>
        <end position="254"/>
    </location>
</feature>
<gene>
    <name evidence="3" type="ORF">DFH94DRAFT_750736</name>
</gene>
<evidence type="ECO:0000259" key="2">
    <source>
        <dbReference type="Pfam" id="PF13926"/>
    </source>
</evidence>
<feature type="compositionally biased region" description="Polar residues" evidence="1">
    <location>
        <begin position="7"/>
        <end position="18"/>
    </location>
</feature>
<proteinExistence type="predicted"/>
<evidence type="ECO:0000256" key="1">
    <source>
        <dbReference type="SAM" id="MobiDB-lite"/>
    </source>
</evidence>
<feature type="compositionally biased region" description="Polar residues" evidence="1">
    <location>
        <begin position="53"/>
        <end position="62"/>
    </location>
</feature>
<feature type="domain" description="DUF4211" evidence="2">
    <location>
        <begin position="250"/>
        <end position="383"/>
    </location>
</feature>
<keyword evidence="4" id="KW-1185">Reference proteome</keyword>